<dbReference type="WBParaSite" id="MhA1_Contig2128.frz3.gene1">
    <property type="protein sequence ID" value="MhA1_Contig2128.frz3.gene1"/>
    <property type="gene ID" value="MhA1_Contig2128.frz3.gene1"/>
</dbReference>
<evidence type="ECO:0000256" key="2">
    <source>
        <dbReference type="ARBA" id="ARBA00022723"/>
    </source>
</evidence>
<feature type="compositionally biased region" description="Basic and acidic residues" evidence="6">
    <location>
        <begin position="1"/>
        <end position="13"/>
    </location>
</feature>
<keyword evidence="5" id="KW-0539">Nucleus</keyword>
<dbReference type="GO" id="GO:0008270">
    <property type="term" value="F:zinc ion binding"/>
    <property type="evidence" value="ECO:0007669"/>
    <property type="project" value="UniProtKB-KW"/>
</dbReference>
<dbReference type="Proteomes" id="UP000095281">
    <property type="component" value="Unplaced"/>
</dbReference>
<protein>
    <submittedName>
        <fullName evidence="9">Dimer_Tnp_hAT domain-containing protein</fullName>
    </submittedName>
</protein>
<feature type="domain" description="HAT C-terminal dimerisation" evidence="7">
    <location>
        <begin position="29"/>
        <end position="98"/>
    </location>
</feature>
<dbReference type="InterPro" id="IPR008906">
    <property type="entry name" value="HATC_C_dom"/>
</dbReference>
<keyword evidence="4" id="KW-0862">Zinc</keyword>
<organism evidence="8 9">
    <name type="scientific">Meloidogyne hapla</name>
    <name type="common">Root-knot nematode worm</name>
    <dbReference type="NCBI Taxonomy" id="6305"/>
    <lineage>
        <taxon>Eukaryota</taxon>
        <taxon>Metazoa</taxon>
        <taxon>Ecdysozoa</taxon>
        <taxon>Nematoda</taxon>
        <taxon>Chromadorea</taxon>
        <taxon>Rhabditida</taxon>
        <taxon>Tylenchina</taxon>
        <taxon>Tylenchomorpha</taxon>
        <taxon>Tylenchoidea</taxon>
        <taxon>Meloidogynidae</taxon>
        <taxon>Meloidogyninae</taxon>
        <taxon>Meloidogyne</taxon>
    </lineage>
</organism>
<evidence type="ECO:0000256" key="5">
    <source>
        <dbReference type="ARBA" id="ARBA00023242"/>
    </source>
</evidence>
<evidence type="ECO:0000256" key="1">
    <source>
        <dbReference type="ARBA" id="ARBA00004123"/>
    </source>
</evidence>
<keyword evidence="8" id="KW-1185">Reference proteome</keyword>
<feature type="compositionally biased region" description="Polar residues" evidence="6">
    <location>
        <begin position="14"/>
        <end position="27"/>
    </location>
</feature>
<name>A0A1I8BEZ4_MELHA</name>
<evidence type="ECO:0000313" key="9">
    <source>
        <dbReference type="WBParaSite" id="MhA1_Contig2128.frz3.gene1"/>
    </source>
</evidence>
<dbReference type="PANTHER" id="PTHR46481">
    <property type="entry name" value="ZINC FINGER BED DOMAIN-CONTAINING PROTEIN 4"/>
    <property type="match status" value="1"/>
</dbReference>
<evidence type="ECO:0000256" key="4">
    <source>
        <dbReference type="ARBA" id="ARBA00022833"/>
    </source>
</evidence>
<dbReference type="PANTHER" id="PTHR46481:SF10">
    <property type="entry name" value="ZINC FINGER BED DOMAIN-CONTAINING PROTEIN 39"/>
    <property type="match status" value="1"/>
</dbReference>
<dbReference type="GO" id="GO:0046983">
    <property type="term" value="F:protein dimerization activity"/>
    <property type="evidence" value="ECO:0007669"/>
    <property type="project" value="InterPro"/>
</dbReference>
<dbReference type="SUPFAM" id="SSF53098">
    <property type="entry name" value="Ribonuclease H-like"/>
    <property type="match status" value="1"/>
</dbReference>
<dbReference type="InterPro" id="IPR012337">
    <property type="entry name" value="RNaseH-like_sf"/>
</dbReference>
<evidence type="ECO:0000313" key="8">
    <source>
        <dbReference type="Proteomes" id="UP000095281"/>
    </source>
</evidence>
<comment type="subcellular location">
    <subcellularLocation>
        <location evidence="1">Nucleus</location>
    </subcellularLocation>
</comment>
<evidence type="ECO:0000259" key="7">
    <source>
        <dbReference type="Pfam" id="PF05699"/>
    </source>
</evidence>
<accession>A0A1I8BEZ4</accession>
<keyword evidence="2" id="KW-0479">Metal-binding</keyword>
<dbReference type="Pfam" id="PF05699">
    <property type="entry name" value="Dimer_Tnp_hAT"/>
    <property type="match status" value="1"/>
</dbReference>
<sequence>MIEERKNTSHENQSKITDLLATSSGGVSSEADPLEVWNTYQLSGRFNILSKISSKYLTTPASSVPSEKAFKVARDVFDYRRNKLDPETAAKLIFLNKSLPQINY</sequence>
<dbReference type="InterPro" id="IPR052035">
    <property type="entry name" value="ZnF_BED_domain_contain"/>
</dbReference>
<feature type="region of interest" description="Disordered" evidence="6">
    <location>
        <begin position="1"/>
        <end position="29"/>
    </location>
</feature>
<dbReference type="AlphaFoldDB" id="A0A1I8BEZ4"/>
<evidence type="ECO:0000256" key="6">
    <source>
        <dbReference type="SAM" id="MobiDB-lite"/>
    </source>
</evidence>
<reference evidence="9" key="1">
    <citation type="submission" date="2016-11" db="UniProtKB">
        <authorList>
            <consortium name="WormBaseParasite"/>
        </authorList>
    </citation>
    <scope>IDENTIFICATION</scope>
</reference>
<proteinExistence type="predicted"/>
<dbReference type="GO" id="GO:0005634">
    <property type="term" value="C:nucleus"/>
    <property type="evidence" value="ECO:0007669"/>
    <property type="project" value="UniProtKB-SubCell"/>
</dbReference>
<keyword evidence="3" id="KW-0863">Zinc-finger</keyword>
<evidence type="ECO:0000256" key="3">
    <source>
        <dbReference type="ARBA" id="ARBA00022771"/>
    </source>
</evidence>